<dbReference type="InterPro" id="IPR017714">
    <property type="entry name" value="MethylthioRu-1-P_deHdtase_MtnB"/>
</dbReference>
<dbReference type="InterPro" id="IPR050197">
    <property type="entry name" value="Aldolase_class_II_sugar_metab"/>
</dbReference>
<evidence type="ECO:0000313" key="9">
    <source>
        <dbReference type="Proteomes" id="UP001237105"/>
    </source>
</evidence>
<evidence type="ECO:0000259" key="7">
    <source>
        <dbReference type="SMART" id="SM01007"/>
    </source>
</evidence>
<evidence type="ECO:0000256" key="4">
    <source>
        <dbReference type="ARBA" id="ARBA00023167"/>
    </source>
</evidence>
<feature type="binding site" evidence="6">
    <location>
        <position position="108"/>
    </location>
    <ligand>
        <name>Zn(2+)</name>
        <dbReference type="ChEBI" id="CHEBI:29105"/>
    </ligand>
</feature>
<comment type="catalytic activity">
    <reaction evidence="6">
        <text>5-(methylsulfanyl)-D-ribulose 1-phosphate = 5-methylsulfanyl-2,3-dioxopentyl phosphate + H2O</text>
        <dbReference type="Rhea" id="RHEA:15549"/>
        <dbReference type="ChEBI" id="CHEBI:15377"/>
        <dbReference type="ChEBI" id="CHEBI:58548"/>
        <dbReference type="ChEBI" id="CHEBI:58828"/>
        <dbReference type="EC" id="4.2.1.109"/>
    </reaction>
</comment>
<dbReference type="InterPro" id="IPR001303">
    <property type="entry name" value="Aldolase_II/adducin_N"/>
</dbReference>
<evidence type="ECO:0000313" key="8">
    <source>
        <dbReference type="EMBL" id="MDI3418016.1"/>
    </source>
</evidence>
<evidence type="ECO:0000256" key="5">
    <source>
        <dbReference type="ARBA" id="ARBA00023239"/>
    </source>
</evidence>
<dbReference type="PANTHER" id="PTHR22789:SF0">
    <property type="entry name" value="3-OXO-TETRONATE 4-PHOSPHATE DECARBOXYLASE-RELATED"/>
    <property type="match status" value="1"/>
</dbReference>
<keyword evidence="1 6" id="KW-0028">Amino-acid biosynthesis</keyword>
<evidence type="ECO:0000256" key="2">
    <source>
        <dbReference type="ARBA" id="ARBA00022723"/>
    </source>
</evidence>
<dbReference type="SMART" id="SM01007">
    <property type="entry name" value="Aldolase_II"/>
    <property type="match status" value="1"/>
</dbReference>
<protein>
    <recommendedName>
        <fullName evidence="6">Methylthioribulose-1-phosphate dehydratase</fullName>
        <shortName evidence="6">MTRu-1-P dehydratase</shortName>
        <ecNumber evidence="6">4.2.1.109</ecNumber>
    </recommendedName>
</protein>
<keyword evidence="5 6" id="KW-0456">Lyase</keyword>
<dbReference type="Gene3D" id="3.40.225.10">
    <property type="entry name" value="Class II aldolase/adducin N-terminal domain"/>
    <property type="match status" value="1"/>
</dbReference>
<evidence type="ECO:0000256" key="1">
    <source>
        <dbReference type="ARBA" id="ARBA00022605"/>
    </source>
</evidence>
<sequence length="229" mass="24132">MAVSTDSPRSGTGVELERGQVAAACRDMFRRGWMPGTAGNVSVRVEGRVVISASGRAKGTMSMRDTVAVSAPDGLPLSGESKRPSAETAIHLAVYQTVPEADAVVHTHAPYSTALSAGIPVGGRAEFNQWELAKGLGVRDHSHVAVPVFANWADVPRIGRDVAAHLRDAGRNAPAVPALLISRHGVTTWGRDLTEAVNRLECVEMLCRLVLMTSGGRALPDGPESEEAP</sequence>
<dbReference type="GO" id="GO:0046570">
    <property type="term" value="F:methylthioribulose 1-phosphate dehydratase activity"/>
    <property type="evidence" value="ECO:0007669"/>
    <property type="project" value="UniProtKB-EC"/>
</dbReference>
<comment type="similarity">
    <text evidence="6">Belongs to the aldolase class II family. MtnB subfamily.</text>
</comment>
<dbReference type="PANTHER" id="PTHR22789">
    <property type="entry name" value="FUCULOSE PHOSPHATE ALDOLASE"/>
    <property type="match status" value="1"/>
</dbReference>
<reference evidence="8 9" key="1">
    <citation type="submission" date="2023-05" db="EMBL/GenBank/DDBJ databases">
        <title>Draft genome sequence of Streptomyces sp. B-S-A12 isolated from a cave soil in Thailand.</title>
        <authorList>
            <person name="Chamroensaksri N."/>
            <person name="Muangham S."/>
        </authorList>
    </citation>
    <scope>NUCLEOTIDE SEQUENCE [LARGE SCALE GENOMIC DNA]</scope>
    <source>
        <strain evidence="8 9">B-S-A12</strain>
    </source>
</reference>
<dbReference type="HAMAP" id="MF_01677">
    <property type="entry name" value="Salvage_MtnB"/>
    <property type="match status" value="1"/>
</dbReference>
<keyword evidence="9" id="KW-1185">Reference proteome</keyword>
<comment type="caution">
    <text evidence="8">The sequence shown here is derived from an EMBL/GenBank/DDBJ whole genome shotgun (WGS) entry which is preliminary data.</text>
</comment>
<feature type="binding site" evidence="6">
    <location>
        <position position="106"/>
    </location>
    <ligand>
        <name>Zn(2+)</name>
        <dbReference type="ChEBI" id="CHEBI:29105"/>
    </ligand>
</feature>
<feature type="domain" description="Class II aldolase/adducin N-terminal" evidence="7">
    <location>
        <begin position="19"/>
        <end position="211"/>
    </location>
</feature>
<dbReference type="EMBL" id="JASCIS010000004">
    <property type="protein sequence ID" value="MDI3418016.1"/>
    <property type="molecule type" value="Genomic_DNA"/>
</dbReference>
<accession>A0ABT6SQZ9</accession>
<comment type="pathway">
    <text evidence="6">Amino-acid biosynthesis; L-methionine biosynthesis via salvage pathway; L-methionine from S-methyl-5-thio-alpha-D-ribose 1-phosphate: step 2/6.</text>
</comment>
<dbReference type="SUPFAM" id="SSF53639">
    <property type="entry name" value="AraD/HMP-PK domain-like"/>
    <property type="match status" value="1"/>
</dbReference>
<organism evidence="8 9">
    <name type="scientific">Streptomyces luteolus</name>
    <dbReference type="NCBI Taxonomy" id="3043615"/>
    <lineage>
        <taxon>Bacteria</taxon>
        <taxon>Bacillati</taxon>
        <taxon>Actinomycetota</taxon>
        <taxon>Actinomycetes</taxon>
        <taxon>Kitasatosporales</taxon>
        <taxon>Streptomycetaceae</taxon>
        <taxon>Streptomyces</taxon>
    </lineage>
</organism>
<comment type="function">
    <text evidence="6">Catalyzes the dehydration of methylthioribulose-1-phosphate (MTRu-1-P) into 2,3-diketo-5-methylthiopentyl-1-phosphate (DK-MTP-1-P).</text>
</comment>
<keyword evidence="3 6" id="KW-0862">Zinc</keyword>
<evidence type="ECO:0000256" key="6">
    <source>
        <dbReference type="HAMAP-Rule" id="MF_01677"/>
    </source>
</evidence>
<comment type="cofactor">
    <cofactor evidence="6">
        <name>Zn(2+)</name>
        <dbReference type="ChEBI" id="CHEBI:29105"/>
    </cofactor>
    <text evidence="6">Binds 1 zinc ion per subunit.</text>
</comment>
<proteinExistence type="inferred from homology"/>
<dbReference type="Pfam" id="PF00596">
    <property type="entry name" value="Aldolase_II"/>
    <property type="match status" value="1"/>
</dbReference>
<keyword evidence="4 6" id="KW-0486">Methionine biosynthesis</keyword>
<evidence type="ECO:0000256" key="3">
    <source>
        <dbReference type="ARBA" id="ARBA00022833"/>
    </source>
</evidence>
<dbReference type="EC" id="4.2.1.109" evidence="6"/>
<dbReference type="Proteomes" id="UP001237105">
    <property type="component" value="Unassembled WGS sequence"/>
</dbReference>
<dbReference type="NCBIfam" id="TIGR03328">
    <property type="entry name" value="salvage_mtnB"/>
    <property type="match status" value="1"/>
</dbReference>
<keyword evidence="2 6" id="KW-0479">Metal-binding</keyword>
<dbReference type="InterPro" id="IPR036409">
    <property type="entry name" value="Aldolase_II/adducin_N_sf"/>
</dbReference>
<dbReference type="RefSeq" id="WP_282533938.1">
    <property type="nucleotide sequence ID" value="NZ_JASCIS010000004.1"/>
</dbReference>
<gene>
    <name evidence="6 8" type="primary">mtnB</name>
    <name evidence="8" type="ORF">QIT00_05475</name>
</gene>
<name>A0ABT6SQZ9_9ACTN</name>